<accession>A0A6H1Z5W3</accession>
<protein>
    <submittedName>
        <fullName evidence="1">Uncharacterized protein</fullName>
    </submittedName>
</protein>
<dbReference type="AlphaFoldDB" id="A0A6H1Z5W3"/>
<dbReference type="EMBL" id="MT141931">
    <property type="protein sequence ID" value="QJA72184.1"/>
    <property type="molecule type" value="Genomic_DNA"/>
</dbReference>
<gene>
    <name evidence="2" type="ORF">MM415A02862_0008</name>
    <name evidence="1" type="ORF">MM415B03485_0008</name>
</gene>
<name>A0A6H1Z5W3_9ZZZZ</name>
<evidence type="ECO:0000313" key="1">
    <source>
        <dbReference type="EMBL" id="QJA43283.1"/>
    </source>
</evidence>
<evidence type="ECO:0000313" key="2">
    <source>
        <dbReference type="EMBL" id="QJA72184.1"/>
    </source>
</evidence>
<sequence>MKSIETYIEEVKKKLKLATYAQTMQHLGMPRQAWTKIQKGQGVSAKNAIRIASALNIDPAEVLAVSMALQAENNETRNLWLRIAKDYETDHEEAI</sequence>
<proteinExistence type="predicted"/>
<dbReference type="EMBL" id="MT142959">
    <property type="protein sequence ID" value="QJA43283.1"/>
    <property type="molecule type" value="Genomic_DNA"/>
</dbReference>
<reference evidence="1" key="1">
    <citation type="submission" date="2020-03" db="EMBL/GenBank/DDBJ databases">
        <title>The deep terrestrial virosphere.</title>
        <authorList>
            <person name="Holmfeldt K."/>
            <person name="Nilsson E."/>
            <person name="Simone D."/>
            <person name="Lopez-Fernandez M."/>
            <person name="Wu X."/>
            <person name="de Brujin I."/>
            <person name="Lundin D."/>
            <person name="Andersson A."/>
            <person name="Bertilsson S."/>
            <person name="Dopson M."/>
        </authorList>
    </citation>
    <scope>NUCLEOTIDE SEQUENCE</scope>
    <source>
        <strain evidence="2">MM415A02862</strain>
        <strain evidence="1">MM415B03485</strain>
    </source>
</reference>
<organism evidence="1">
    <name type="scientific">viral metagenome</name>
    <dbReference type="NCBI Taxonomy" id="1070528"/>
    <lineage>
        <taxon>unclassified sequences</taxon>
        <taxon>metagenomes</taxon>
        <taxon>organismal metagenomes</taxon>
    </lineage>
</organism>